<keyword evidence="1" id="KW-0675">Receptor</keyword>
<accession>A0A1A8RZC4</accession>
<proteinExistence type="predicted"/>
<organism evidence="1">
    <name type="scientific">Nothobranchius rachovii</name>
    <name type="common">bluefin notho</name>
    <dbReference type="NCBI Taxonomy" id="451742"/>
    <lineage>
        <taxon>Eukaryota</taxon>
        <taxon>Metazoa</taxon>
        <taxon>Chordata</taxon>
        <taxon>Craniata</taxon>
        <taxon>Vertebrata</taxon>
        <taxon>Euteleostomi</taxon>
        <taxon>Actinopterygii</taxon>
        <taxon>Neopterygii</taxon>
        <taxon>Teleostei</taxon>
        <taxon>Neoteleostei</taxon>
        <taxon>Acanthomorphata</taxon>
        <taxon>Ovalentaria</taxon>
        <taxon>Atherinomorphae</taxon>
        <taxon>Cyprinodontiformes</taxon>
        <taxon>Nothobranchiidae</taxon>
        <taxon>Nothobranchius</taxon>
    </lineage>
</organism>
<feature type="non-terminal residue" evidence="1">
    <location>
        <position position="1"/>
    </location>
</feature>
<reference evidence="1" key="2">
    <citation type="submission" date="2016-06" db="EMBL/GenBank/DDBJ databases">
        <title>The genome of a short-lived fish provides insights into sex chromosome evolution and the genetic control of aging.</title>
        <authorList>
            <person name="Reichwald K."/>
            <person name="Felder M."/>
            <person name="Petzold A."/>
            <person name="Koch P."/>
            <person name="Groth M."/>
            <person name="Platzer M."/>
        </authorList>
    </citation>
    <scope>NUCLEOTIDE SEQUENCE</scope>
    <source>
        <tissue evidence="1">Brain</tissue>
    </source>
</reference>
<reference evidence="1" key="1">
    <citation type="submission" date="2016-05" db="EMBL/GenBank/DDBJ databases">
        <authorList>
            <person name="Lavstsen T."/>
            <person name="Jespersen J.S."/>
        </authorList>
    </citation>
    <scope>NUCLEOTIDE SEQUENCE</scope>
    <source>
        <tissue evidence="1">Brain</tissue>
    </source>
</reference>
<name>A0A1A8RZC4_9TELE</name>
<dbReference type="EMBL" id="HAEI01010460">
    <property type="protein sequence ID" value="SBS10648.1"/>
    <property type="molecule type" value="Transcribed_RNA"/>
</dbReference>
<gene>
    <name evidence="1" type="primary">P2RY13</name>
</gene>
<evidence type="ECO:0000313" key="1">
    <source>
        <dbReference type="EMBL" id="SBS10648.1"/>
    </source>
</evidence>
<sequence>RCATLSSARRFMSHTKHLRAGRRLPAGKPKRRSLWLWGCFSSALPLFILHVSRTPCLKLATSTTVRQSKHDTLPRK</sequence>
<protein>
    <submittedName>
        <fullName evidence="1">Purinergic receptor P2Y, G-protein coupled, 13</fullName>
    </submittedName>
</protein>
<dbReference type="AlphaFoldDB" id="A0A1A8RZC4"/>
<feature type="non-terminal residue" evidence="1">
    <location>
        <position position="76"/>
    </location>
</feature>